<feature type="transmembrane region" description="Helical" evidence="2">
    <location>
        <begin position="142"/>
        <end position="164"/>
    </location>
</feature>
<evidence type="ECO:0000313" key="4">
    <source>
        <dbReference type="Proteomes" id="UP000236584"/>
    </source>
</evidence>
<protein>
    <recommendedName>
        <fullName evidence="5">DUF4013 domain-containing protein</fullName>
    </recommendedName>
</protein>
<keyword evidence="2" id="KW-1133">Transmembrane helix</keyword>
<evidence type="ECO:0000256" key="2">
    <source>
        <dbReference type="SAM" id="Phobius"/>
    </source>
</evidence>
<evidence type="ECO:0000256" key="1">
    <source>
        <dbReference type="SAM" id="MobiDB-lite"/>
    </source>
</evidence>
<sequence length="625" mass="65937">MSRESVSGAITGAVRYLFDDRDEAVTTVVIGGLLTFFSFLVVPQVVVLGYVVRVLRAVEDDERAPTFDRVGALLRDGVYAYVIWLAWMLVPLAVDVGLNGGSLAPGQATGWLLGWLFAPGVVALAAELGSQQPGFFEWYRSWEPYVVFALVLYVLPAALANFAARGTLRAGFFDDGLKRQVDWLLARLRSQSPSAADLLQRVADLVLGDESFSPVRHLRTRTYAVGWLGFAGFYLAAEALLRLFLVLPSVEGVEWVGLLYLLVALPAYFVLRIAGWVLVGSAWAAIRATAGAEPLADEGSEGESSVVEAANEEREQGPAAAETTTERPVSVVGLPLKTVLAGGLLVAFGFLVLPSVLVAGYLLRVLRVDEDSPVPSFGGVRALLADGLRAYGVWFVYAVVPLSLLSVPLLGRLDAASPLETLAVWAFVSGAGLPGGFPAVYLELVVAFAAVFALLALAAGAPAVAAVLVEVPLGLGVALVLASLYVVPAALVAVAREGRLRAGFAPRRLLTTLRRPAYATRWIGATGLSLVGWALVLGATLLPGHPRLAGRSLVEPVAGLDGVSLFALPTSVDALGFWAAFLCAGAVHFVVLVVACRLVGRGAVERDPEPILRVGEEGEIDGPVS</sequence>
<feature type="transmembrane region" description="Helical" evidence="2">
    <location>
        <begin position="475"/>
        <end position="495"/>
    </location>
</feature>
<name>A0A2I8VM62_9EURY</name>
<dbReference type="KEGG" id="srub:C2R22_16330"/>
<feature type="transmembrane region" description="Helical" evidence="2">
    <location>
        <begin position="339"/>
        <end position="363"/>
    </location>
</feature>
<keyword evidence="4" id="KW-1185">Reference proteome</keyword>
<dbReference type="InterPro" id="IPR025098">
    <property type="entry name" value="DUF4013"/>
</dbReference>
<organism evidence="3 4">
    <name type="scientific">Salinigranum rubrum</name>
    <dbReference type="NCBI Taxonomy" id="755307"/>
    <lineage>
        <taxon>Archaea</taxon>
        <taxon>Methanobacteriati</taxon>
        <taxon>Methanobacteriota</taxon>
        <taxon>Stenosarchaea group</taxon>
        <taxon>Halobacteria</taxon>
        <taxon>Halobacteriales</taxon>
        <taxon>Haloferacaceae</taxon>
        <taxon>Salinigranum</taxon>
    </lineage>
</organism>
<reference evidence="3 4" key="1">
    <citation type="submission" date="2018-01" db="EMBL/GenBank/DDBJ databases">
        <title>Complete genome sequence of Salinigranum rubrum GX10T, an extremely halophilic archaeon isolated from a marine solar saltern.</title>
        <authorList>
            <person name="Han S."/>
        </authorList>
    </citation>
    <scope>NUCLEOTIDE SEQUENCE [LARGE SCALE GENOMIC DNA]</scope>
    <source>
        <strain evidence="3 4">GX10</strain>
    </source>
</reference>
<gene>
    <name evidence="3" type="ORF">C2R22_16330</name>
</gene>
<evidence type="ECO:0000313" key="3">
    <source>
        <dbReference type="EMBL" id="AUV83016.1"/>
    </source>
</evidence>
<feature type="transmembrane region" description="Helical" evidence="2">
    <location>
        <begin position="391"/>
        <end position="410"/>
    </location>
</feature>
<dbReference type="Pfam" id="PF13197">
    <property type="entry name" value="DUF4013"/>
    <property type="match status" value="2"/>
</dbReference>
<feature type="transmembrane region" description="Helical" evidence="2">
    <location>
        <begin position="224"/>
        <end position="245"/>
    </location>
</feature>
<keyword evidence="2" id="KW-0472">Membrane</keyword>
<feature type="region of interest" description="Disordered" evidence="1">
    <location>
        <begin position="295"/>
        <end position="324"/>
    </location>
</feature>
<feature type="transmembrane region" description="Helical" evidence="2">
    <location>
        <begin position="257"/>
        <end position="279"/>
    </location>
</feature>
<evidence type="ECO:0008006" key="5">
    <source>
        <dbReference type="Google" id="ProtNLM"/>
    </source>
</evidence>
<feature type="transmembrane region" description="Helical" evidence="2">
    <location>
        <begin position="516"/>
        <end position="542"/>
    </location>
</feature>
<proteinExistence type="predicted"/>
<feature type="transmembrane region" description="Helical" evidence="2">
    <location>
        <begin position="110"/>
        <end position="130"/>
    </location>
</feature>
<feature type="transmembrane region" description="Helical" evidence="2">
    <location>
        <begin position="24"/>
        <end position="52"/>
    </location>
</feature>
<dbReference type="OrthoDB" id="107590at2157"/>
<dbReference type="AlphaFoldDB" id="A0A2I8VM62"/>
<dbReference type="Proteomes" id="UP000236584">
    <property type="component" value="Chromosome"/>
</dbReference>
<dbReference type="EMBL" id="CP026309">
    <property type="protein sequence ID" value="AUV83016.1"/>
    <property type="molecule type" value="Genomic_DNA"/>
</dbReference>
<dbReference type="RefSeq" id="WP_103426705.1">
    <property type="nucleotide sequence ID" value="NZ_CP026309.1"/>
</dbReference>
<dbReference type="GeneID" id="35593692"/>
<feature type="transmembrane region" description="Helical" evidence="2">
    <location>
        <begin position="422"/>
        <end position="441"/>
    </location>
</feature>
<feature type="transmembrane region" description="Helical" evidence="2">
    <location>
        <begin position="73"/>
        <end position="90"/>
    </location>
</feature>
<feature type="transmembrane region" description="Helical" evidence="2">
    <location>
        <begin position="575"/>
        <end position="596"/>
    </location>
</feature>
<accession>A0A2I8VM62</accession>
<feature type="transmembrane region" description="Helical" evidence="2">
    <location>
        <begin position="448"/>
        <end position="469"/>
    </location>
</feature>
<keyword evidence="2" id="KW-0812">Transmembrane</keyword>